<feature type="transmembrane region" description="Helical" evidence="1">
    <location>
        <begin position="118"/>
        <end position="143"/>
    </location>
</feature>
<feature type="transmembrane region" description="Helical" evidence="1">
    <location>
        <begin position="53"/>
        <end position="71"/>
    </location>
</feature>
<feature type="transmembrane region" description="Helical" evidence="1">
    <location>
        <begin position="202"/>
        <end position="222"/>
    </location>
</feature>
<dbReference type="InterPro" id="IPR056120">
    <property type="entry name" value="DUF7703"/>
</dbReference>
<dbReference type="Pfam" id="PF24802">
    <property type="entry name" value="DUF7703"/>
    <property type="match status" value="1"/>
</dbReference>
<dbReference type="EMBL" id="JAVDPF010000005">
    <property type="protein sequence ID" value="KAL1883704.1"/>
    <property type="molecule type" value="Genomic_DNA"/>
</dbReference>
<name>A0ABR3Y5Z9_9EURO</name>
<feature type="transmembrane region" description="Helical" evidence="1">
    <location>
        <begin position="20"/>
        <end position="41"/>
    </location>
</feature>
<sequence>MSSMKVPVDGIANDLGRGDALRLIIVTFLAISWYNVIELIALTLSTFRQWKGLYFWSLLISSFLGVMPYSLGFMLKYFSNVNSFISVTVLTAGWWAMVTGQALVLYSRLHLVLQDDWILRRVLYMICANVVLLHVPTSVLTYGSNIPHGPPLFHEVYRIMEKIQITGFTVQEAIISGLYVIESIKLLRIGSEKEDRKTIYQLVGINIFIVLMDILLLSLEYADYYALQVTLKGTVYSLKLKLEFAILGRLLEAIRRGSGCNIRLCSFHSLGGAPIMPRGHPYSDGGESASDVMTSQRTNSITERNQVSQGKLLGSKHFTTWIEKRPSANKPPYLSCIY</sequence>
<feature type="domain" description="DUF7703" evidence="2">
    <location>
        <begin position="22"/>
        <end position="263"/>
    </location>
</feature>
<keyword evidence="4" id="KW-1185">Reference proteome</keyword>
<dbReference type="PANTHER" id="PTHR37013:SF6">
    <property type="entry name" value="INTEGRAL MEMBRANE PROTEIN"/>
    <property type="match status" value="1"/>
</dbReference>
<dbReference type="PANTHER" id="PTHR37013">
    <property type="entry name" value="INTEGRAL MEMBRANE PROTEIN (AFU_ORTHOLOGUE AFUA_1G05950)-RELATED"/>
    <property type="match status" value="1"/>
</dbReference>
<comment type="caution">
    <text evidence="3">The sequence shown here is derived from an EMBL/GenBank/DDBJ whole genome shotgun (WGS) entry which is preliminary data.</text>
</comment>
<organism evidence="3 4">
    <name type="scientific">Paecilomyces lecythidis</name>
    <dbReference type="NCBI Taxonomy" id="3004212"/>
    <lineage>
        <taxon>Eukaryota</taxon>
        <taxon>Fungi</taxon>
        <taxon>Dikarya</taxon>
        <taxon>Ascomycota</taxon>
        <taxon>Pezizomycotina</taxon>
        <taxon>Eurotiomycetes</taxon>
        <taxon>Eurotiomycetidae</taxon>
        <taxon>Eurotiales</taxon>
        <taxon>Thermoascaceae</taxon>
        <taxon>Paecilomyces</taxon>
    </lineage>
</organism>
<reference evidence="3 4" key="1">
    <citation type="journal article" date="2024" name="IMA Fungus">
        <title>IMA Genome - F19 : A genome assembly and annotation guide to empower mycologists, including annotated draft genome sequences of Ceratocystis pirilliformis, Diaporthe australafricana, Fusarium ophioides, Paecilomyces lecythidis, and Sporothrix stenoceras.</title>
        <authorList>
            <person name="Aylward J."/>
            <person name="Wilson A.M."/>
            <person name="Visagie C.M."/>
            <person name="Spraker J."/>
            <person name="Barnes I."/>
            <person name="Buitendag C."/>
            <person name="Ceriani C."/>
            <person name="Del Mar Angel L."/>
            <person name="du Plessis D."/>
            <person name="Fuchs T."/>
            <person name="Gasser K."/>
            <person name="Kramer D."/>
            <person name="Li W."/>
            <person name="Munsamy K."/>
            <person name="Piso A."/>
            <person name="Price J.L."/>
            <person name="Sonnekus B."/>
            <person name="Thomas C."/>
            <person name="van der Nest A."/>
            <person name="van Dijk A."/>
            <person name="van Heerden A."/>
            <person name="van Vuuren N."/>
            <person name="Yilmaz N."/>
            <person name="Duong T.A."/>
            <person name="van der Merwe N.A."/>
            <person name="Wingfield M.J."/>
            <person name="Wingfield B.D."/>
        </authorList>
    </citation>
    <scope>NUCLEOTIDE SEQUENCE [LARGE SCALE GENOMIC DNA]</scope>
    <source>
        <strain evidence="3 4">CMW 18167</strain>
    </source>
</reference>
<keyword evidence="1" id="KW-0472">Membrane</keyword>
<protein>
    <recommendedName>
        <fullName evidence="2">DUF7703 domain-containing protein</fullName>
    </recommendedName>
</protein>
<keyword evidence="1" id="KW-1133">Transmembrane helix</keyword>
<evidence type="ECO:0000259" key="2">
    <source>
        <dbReference type="Pfam" id="PF24802"/>
    </source>
</evidence>
<dbReference type="Proteomes" id="UP001583193">
    <property type="component" value="Unassembled WGS sequence"/>
</dbReference>
<feature type="transmembrane region" description="Helical" evidence="1">
    <location>
        <begin position="83"/>
        <end position="106"/>
    </location>
</feature>
<keyword evidence="1" id="KW-0812">Transmembrane</keyword>
<evidence type="ECO:0000313" key="3">
    <source>
        <dbReference type="EMBL" id="KAL1883704.1"/>
    </source>
</evidence>
<evidence type="ECO:0000256" key="1">
    <source>
        <dbReference type="SAM" id="Phobius"/>
    </source>
</evidence>
<gene>
    <name evidence="3" type="ORF">Plec18167_002711</name>
</gene>
<proteinExistence type="predicted"/>
<accession>A0ABR3Y5Z9</accession>
<evidence type="ECO:0000313" key="4">
    <source>
        <dbReference type="Proteomes" id="UP001583193"/>
    </source>
</evidence>